<evidence type="ECO:0000313" key="2">
    <source>
        <dbReference type="Proteomes" id="UP000095552"/>
    </source>
</evidence>
<dbReference type="STRING" id="1563681.BFP71_12090"/>
<name>A0A1E5SYU9_9BACT</name>
<dbReference type="AlphaFoldDB" id="A0A1E5SYU9"/>
<dbReference type="RefSeq" id="WP_069835722.1">
    <property type="nucleotide sequence ID" value="NZ_MDGQ01000005.1"/>
</dbReference>
<evidence type="ECO:0000313" key="1">
    <source>
        <dbReference type="EMBL" id="OEK04217.1"/>
    </source>
</evidence>
<dbReference type="InterPro" id="IPR011008">
    <property type="entry name" value="Dimeric_a/b-barrel"/>
</dbReference>
<reference evidence="1 2" key="1">
    <citation type="submission" date="2016-08" db="EMBL/GenBank/DDBJ databases">
        <title>Draft genome of Fabibacter sp. strain SK-8.</title>
        <authorList>
            <person name="Wong S.-K."/>
            <person name="Hamasaki K."/>
            <person name="Yoshizawa S."/>
        </authorList>
    </citation>
    <scope>NUCLEOTIDE SEQUENCE [LARGE SCALE GENOMIC DNA]</scope>
    <source>
        <strain evidence="1 2">SK-8</strain>
    </source>
</reference>
<dbReference type="SUPFAM" id="SSF54909">
    <property type="entry name" value="Dimeric alpha+beta barrel"/>
    <property type="match status" value="1"/>
</dbReference>
<keyword evidence="2" id="KW-1185">Reference proteome</keyword>
<dbReference type="EMBL" id="MDGQ01000005">
    <property type="protein sequence ID" value="OEK04217.1"/>
    <property type="molecule type" value="Genomic_DNA"/>
</dbReference>
<evidence type="ECO:0008006" key="3">
    <source>
        <dbReference type="Google" id="ProtNLM"/>
    </source>
</evidence>
<dbReference type="Proteomes" id="UP000095552">
    <property type="component" value="Unassembled WGS sequence"/>
</dbReference>
<gene>
    <name evidence="1" type="ORF">BFP71_12090</name>
</gene>
<sequence>MISRQWKCILKEGEYDNYINFLQNKVLNKAAKLPGFVRSEIQKRHTSQGIECQVITVWQNYKVIEAFAGKNISQAMVPEEAQKMMVSFDKVVIHYDII</sequence>
<comment type="caution">
    <text evidence="1">The sequence shown here is derived from an EMBL/GenBank/DDBJ whole genome shotgun (WGS) entry which is preliminary data.</text>
</comment>
<accession>A0A1E5SYU9</accession>
<protein>
    <recommendedName>
        <fullName evidence="3">ABM domain-containing protein</fullName>
    </recommendedName>
</protein>
<organism evidence="1 2">
    <name type="scientific">Roseivirga misakiensis</name>
    <dbReference type="NCBI Taxonomy" id="1563681"/>
    <lineage>
        <taxon>Bacteria</taxon>
        <taxon>Pseudomonadati</taxon>
        <taxon>Bacteroidota</taxon>
        <taxon>Cytophagia</taxon>
        <taxon>Cytophagales</taxon>
        <taxon>Roseivirgaceae</taxon>
        <taxon>Roseivirga</taxon>
    </lineage>
</organism>
<proteinExistence type="predicted"/>
<dbReference type="OrthoDB" id="165208at2"/>